<dbReference type="FunFam" id="3.80.10.10:FF:000275">
    <property type="entry name" value="Leucine-rich repeat receptor-like protein kinase"/>
    <property type="match status" value="1"/>
</dbReference>
<keyword evidence="10 23" id="KW-0812">Transmembrane</keyword>
<keyword evidence="15 22" id="KW-0067">ATP-binding</keyword>
<dbReference type="InterPro" id="IPR032675">
    <property type="entry name" value="LRR_dom_sf"/>
</dbReference>
<sequence length="1019" mass="111238">MKFSAILWLLFLWQSLQLQLSLSLDRGNETDRLSLLAFKAQISGDPLGILSSWNESNHFCKWLGVICGSKRQRVVELDLHDSQLVGILAPHIGNLTFLKSVKLYNNSLSHRIPPELGYLFRLQRLNLSENMFVGDIPINISNCSSLVVFDVGYNNLTGKIPAEFGSLTKLQTLRLVTNNIAGTIPPSLGNLSYLESLYGTRNNLHGAIPYSIGRLERLKYLYFCSNNLTGTIPPSIFNLSSLRHLSLPLNQLHGNLPTDLGNTLPHLENLNIYDNLFSGIIPPTISNASSLFRLSVGKNKFTGKVPSLAKQPKLQMLLVDGNSLGNREEDDLGFINSLANCTDLKTLGISGNNFGGMMPATISNFTKLEYMGFGGNEIRGRIPPDIGNLIHLTTLSLGTNHLTGTIPSSIGKLQNLGDMNLQGNELSGSIPSTMGNMTTLSAINLSMNNLQGSIPSSLGDCQKVLSMDLSRNNLSGSIPKEVFQISSLTKHLVLSDNELAGSLPTEVGQLVMLGALYVSNNQLSGEIPESLGTCRSLEYMSLAGNFLEGTIPKSLSSLRAIQGLDLSHNHLSGQIPEYLAELKLLESLDLSFNDFEGEVPLKGVFANQSQVQVMGNSKLCGGTPQLNLSRCSSSELTKKCKFIVATICPLLGLISTTLLLTFLCFRARKTIKAQGCNFISSFWQVRFEDLSKATDGFSSANSIGAGGFGSVYYGILERNEAPIAVKVFNLLTKGASKSFMAECEALKNVRHRNLVKILTACSSVDFQGNDFKALVYEYMVNGSLESWLHPTDEPEEVQGPRTLNLLQRLSIAIDVASALDYLHHDCEPPIVHCDLKPSNVLLDGDLAARVGDFGLARFLLNTSNQLSSEQSISLGIKGTIGYAPPEYGMGSEVTTYGDTYSYGILLLEMFTGKRPTDNMFRDGLNLHNFSKSALTRHVLEILDPSLLAENEETSRIEAHSGMAHPVTPESLEALMSVVKIGVACSEEVPRKRMGMGTVVVELRRIRGILSRTWTRIVMS</sequence>
<keyword evidence="12" id="KW-0677">Repeat</keyword>
<comment type="similarity">
    <text evidence="2">Belongs to the protein kinase superfamily. Ser/Thr protein kinase family.</text>
</comment>
<feature type="binding site" evidence="22">
    <location>
        <position position="726"/>
    </location>
    <ligand>
        <name>ATP</name>
        <dbReference type="ChEBI" id="CHEBI:30616"/>
    </ligand>
</feature>
<evidence type="ECO:0000256" key="14">
    <source>
        <dbReference type="ARBA" id="ARBA00022777"/>
    </source>
</evidence>
<keyword evidence="6" id="KW-0723">Serine/threonine-protein kinase</keyword>
<evidence type="ECO:0000256" key="22">
    <source>
        <dbReference type="PROSITE-ProRule" id="PRU10141"/>
    </source>
</evidence>
<evidence type="ECO:0000313" key="26">
    <source>
        <dbReference type="EMBL" id="KAJ8754278.1"/>
    </source>
</evidence>
<evidence type="ECO:0000256" key="1">
    <source>
        <dbReference type="ARBA" id="ARBA00004251"/>
    </source>
</evidence>
<dbReference type="Pfam" id="PF07714">
    <property type="entry name" value="PK_Tyr_Ser-Thr"/>
    <property type="match status" value="1"/>
</dbReference>
<evidence type="ECO:0000256" key="12">
    <source>
        <dbReference type="ARBA" id="ARBA00022737"/>
    </source>
</evidence>
<dbReference type="InterPro" id="IPR017441">
    <property type="entry name" value="Protein_kinase_ATP_BS"/>
</dbReference>
<dbReference type="FunFam" id="3.80.10.10:FF:000288">
    <property type="entry name" value="LRR receptor-like serine/threonine-protein kinase EFR"/>
    <property type="match status" value="1"/>
</dbReference>
<dbReference type="PANTHER" id="PTHR48053">
    <property type="entry name" value="LEUCINE RICH REPEAT FAMILY PROTEIN, EXPRESSED"/>
    <property type="match status" value="1"/>
</dbReference>
<dbReference type="SMART" id="SM00369">
    <property type="entry name" value="LRR_TYP"/>
    <property type="match status" value="7"/>
</dbReference>
<proteinExistence type="inferred from homology"/>
<comment type="subcellular location">
    <subcellularLocation>
        <location evidence="1">Cell membrane</location>
        <topology evidence="1">Single-pass type I membrane protein</topology>
    </subcellularLocation>
</comment>
<dbReference type="Pfam" id="PF13855">
    <property type="entry name" value="LRR_8"/>
    <property type="match status" value="2"/>
</dbReference>
<evidence type="ECO:0000313" key="27">
    <source>
        <dbReference type="Proteomes" id="UP001159364"/>
    </source>
</evidence>
<evidence type="ECO:0000256" key="21">
    <source>
        <dbReference type="ARBA" id="ARBA00048679"/>
    </source>
</evidence>
<feature type="signal peptide" evidence="24">
    <location>
        <begin position="1"/>
        <end position="23"/>
    </location>
</feature>
<keyword evidence="19" id="KW-0325">Glycoprotein</keyword>
<evidence type="ECO:0000256" key="5">
    <source>
        <dbReference type="ARBA" id="ARBA00022475"/>
    </source>
</evidence>
<reference evidence="26 27" key="1">
    <citation type="submission" date="2021-09" db="EMBL/GenBank/DDBJ databases">
        <title>Genomic insights and catalytic innovation underlie evolution of tropane alkaloids biosynthesis.</title>
        <authorList>
            <person name="Wang Y.-J."/>
            <person name="Tian T."/>
            <person name="Huang J.-P."/>
            <person name="Huang S.-X."/>
        </authorList>
    </citation>
    <scope>NUCLEOTIDE SEQUENCE [LARGE SCALE GENOMIC DNA]</scope>
    <source>
        <strain evidence="26">KIB-2018</strain>
        <tissue evidence="26">Leaf</tissue>
    </source>
</reference>
<dbReference type="PANTHER" id="PTHR48053:SF37">
    <property type="entry name" value="LEUCINE-RICH REPEAT PROTEIN KINASE FAMILY PROTEIN"/>
    <property type="match status" value="1"/>
</dbReference>
<dbReference type="InterPro" id="IPR011009">
    <property type="entry name" value="Kinase-like_dom_sf"/>
</dbReference>
<comment type="caution">
    <text evidence="26">The sequence shown here is derived from an EMBL/GenBank/DDBJ whole genome shotgun (WGS) entry which is preliminary data.</text>
</comment>
<evidence type="ECO:0000256" key="11">
    <source>
        <dbReference type="ARBA" id="ARBA00022729"/>
    </source>
</evidence>
<evidence type="ECO:0000256" key="10">
    <source>
        <dbReference type="ARBA" id="ARBA00022692"/>
    </source>
</evidence>
<dbReference type="Pfam" id="PF08263">
    <property type="entry name" value="LRRNT_2"/>
    <property type="match status" value="1"/>
</dbReference>
<dbReference type="AlphaFoldDB" id="A0AAV8SQM6"/>
<feature type="domain" description="Protein kinase" evidence="25">
    <location>
        <begin position="697"/>
        <end position="967"/>
    </location>
</feature>
<evidence type="ECO:0000256" key="9">
    <source>
        <dbReference type="ARBA" id="ARBA00022679"/>
    </source>
</evidence>
<dbReference type="EMBL" id="JAIWQS010000009">
    <property type="protein sequence ID" value="KAJ8754278.1"/>
    <property type="molecule type" value="Genomic_DNA"/>
</dbReference>
<dbReference type="PROSITE" id="PS50011">
    <property type="entry name" value="PROTEIN_KINASE_DOM"/>
    <property type="match status" value="1"/>
</dbReference>
<evidence type="ECO:0000256" key="3">
    <source>
        <dbReference type="ARBA" id="ARBA00009592"/>
    </source>
</evidence>
<dbReference type="FunFam" id="1.10.510.10:FF:000358">
    <property type="entry name" value="Putative leucine-rich repeat receptor-like serine/threonine-protein kinase"/>
    <property type="match status" value="1"/>
</dbReference>
<dbReference type="Gene3D" id="1.10.510.10">
    <property type="entry name" value="Transferase(Phosphotransferase) domain 1"/>
    <property type="match status" value="1"/>
</dbReference>
<evidence type="ECO:0000256" key="4">
    <source>
        <dbReference type="ARBA" id="ARBA00012513"/>
    </source>
</evidence>
<keyword evidence="13 22" id="KW-0547">Nucleotide-binding</keyword>
<dbReference type="InterPro" id="IPR008271">
    <property type="entry name" value="Ser/Thr_kinase_AS"/>
</dbReference>
<accession>A0AAV8SQM6</accession>
<keyword evidence="8" id="KW-0433">Leucine-rich repeat</keyword>
<feature type="chain" id="PRO_5043496689" description="non-specific serine/threonine protein kinase" evidence="24">
    <location>
        <begin position="24"/>
        <end position="1019"/>
    </location>
</feature>
<name>A0AAV8SQM6_9ROSI</name>
<dbReference type="Gene3D" id="3.30.200.20">
    <property type="entry name" value="Phosphorylase Kinase, domain 1"/>
    <property type="match status" value="1"/>
</dbReference>
<feature type="transmembrane region" description="Helical" evidence="23">
    <location>
        <begin position="642"/>
        <end position="665"/>
    </location>
</feature>
<gene>
    <name evidence="26" type="ORF">K2173_002178</name>
</gene>
<dbReference type="GO" id="GO:0004674">
    <property type="term" value="F:protein serine/threonine kinase activity"/>
    <property type="evidence" value="ECO:0007669"/>
    <property type="project" value="UniProtKB-KW"/>
</dbReference>
<dbReference type="SUPFAM" id="SSF52058">
    <property type="entry name" value="L domain-like"/>
    <property type="match status" value="2"/>
</dbReference>
<keyword evidence="18" id="KW-0675">Receptor</keyword>
<evidence type="ECO:0000256" key="24">
    <source>
        <dbReference type="SAM" id="SignalP"/>
    </source>
</evidence>
<evidence type="ECO:0000256" key="15">
    <source>
        <dbReference type="ARBA" id="ARBA00022840"/>
    </source>
</evidence>
<dbReference type="FunFam" id="3.30.200.20:FF:000432">
    <property type="entry name" value="LRR receptor-like serine/threonine-protein kinase EFR"/>
    <property type="match status" value="1"/>
</dbReference>
<dbReference type="PROSITE" id="PS00108">
    <property type="entry name" value="PROTEIN_KINASE_ST"/>
    <property type="match status" value="1"/>
</dbReference>
<dbReference type="InterPro" id="IPR001611">
    <property type="entry name" value="Leu-rich_rpt"/>
</dbReference>
<evidence type="ECO:0000256" key="2">
    <source>
        <dbReference type="ARBA" id="ARBA00008684"/>
    </source>
</evidence>
<dbReference type="InterPro" id="IPR013210">
    <property type="entry name" value="LRR_N_plant-typ"/>
</dbReference>
<keyword evidence="7" id="KW-0597">Phosphoprotein</keyword>
<keyword evidence="14" id="KW-0418">Kinase</keyword>
<organism evidence="26 27">
    <name type="scientific">Erythroxylum novogranatense</name>
    <dbReference type="NCBI Taxonomy" id="1862640"/>
    <lineage>
        <taxon>Eukaryota</taxon>
        <taxon>Viridiplantae</taxon>
        <taxon>Streptophyta</taxon>
        <taxon>Embryophyta</taxon>
        <taxon>Tracheophyta</taxon>
        <taxon>Spermatophyta</taxon>
        <taxon>Magnoliopsida</taxon>
        <taxon>eudicotyledons</taxon>
        <taxon>Gunneridae</taxon>
        <taxon>Pentapetalae</taxon>
        <taxon>rosids</taxon>
        <taxon>fabids</taxon>
        <taxon>Malpighiales</taxon>
        <taxon>Erythroxylaceae</taxon>
        <taxon>Erythroxylum</taxon>
    </lineage>
</organism>
<comment type="catalytic activity">
    <reaction evidence="20">
        <text>L-threonyl-[protein] + ATP = O-phospho-L-threonyl-[protein] + ADP + H(+)</text>
        <dbReference type="Rhea" id="RHEA:46608"/>
        <dbReference type="Rhea" id="RHEA-COMP:11060"/>
        <dbReference type="Rhea" id="RHEA-COMP:11605"/>
        <dbReference type="ChEBI" id="CHEBI:15378"/>
        <dbReference type="ChEBI" id="CHEBI:30013"/>
        <dbReference type="ChEBI" id="CHEBI:30616"/>
        <dbReference type="ChEBI" id="CHEBI:61977"/>
        <dbReference type="ChEBI" id="CHEBI:456216"/>
        <dbReference type="EC" id="2.7.11.1"/>
    </reaction>
</comment>
<dbReference type="Proteomes" id="UP001159364">
    <property type="component" value="Linkage Group LG09"/>
</dbReference>
<evidence type="ECO:0000256" key="20">
    <source>
        <dbReference type="ARBA" id="ARBA00047899"/>
    </source>
</evidence>
<evidence type="ECO:0000256" key="17">
    <source>
        <dbReference type="ARBA" id="ARBA00023136"/>
    </source>
</evidence>
<evidence type="ECO:0000256" key="18">
    <source>
        <dbReference type="ARBA" id="ARBA00023170"/>
    </source>
</evidence>
<dbReference type="Pfam" id="PF00560">
    <property type="entry name" value="LRR_1"/>
    <property type="match status" value="5"/>
</dbReference>
<evidence type="ECO:0000256" key="6">
    <source>
        <dbReference type="ARBA" id="ARBA00022527"/>
    </source>
</evidence>
<evidence type="ECO:0000256" key="13">
    <source>
        <dbReference type="ARBA" id="ARBA00022741"/>
    </source>
</evidence>
<evidence type="ECO:0000256" key="23">
    <source>
        <dbReference type="SAM" id="Phobius"/>
    </source>
</evidence>
<keyword evidence="17 23" id="KW-0472">Membrane</keyword>
<comment type="catalytic activity">
    <reaction evidence="21">
        <text>L-seryl-[protein] + ATP = O-phospho-L-seryl-[protein] + ADP + H(+)</text>
        <dbReference type="Rhea" id="RHEA:17989"/>
        <dbReference type="Rhea" id="RHEA-COMP:9863"/>
        <dbReference type="Rhea" id="RHEA-COMP:11604"/>
        <dbReference type="ChEBI" id="CHEBI:15378"/>
        <dbReference type="ChEBI" id="CHEBI:29999"/>
        <dbReference type="ChEBI" id="CHEBI:30616"/>
        <dbReference type="ChEBI" id="CHEBI:83421"/>
        <dbReference type="ChEBI" id="CHEBI:456216"/>
        <dbReference type="EC" id="2.7.11.1"/>
    </reaction>
</comment>
<evidence type="ECO:0000259" key="25">
    <source>
        <dbReference type="PROSITE" id="PS50011"/>
    </source>
</evidence>
<keyword evidence="9" id="KW-0808">Transferase</keyword>
<dbReference type="InterPro" id="IPR003591">
    <property type="entry name" value="Leu-rich_rpt_typical-subtyp"/>
</dbReference>
<evidence type="ECO:0000256" key="19">
    <source>
        <dbReference type="ARBA" id="ARBA00023180"/>
    </source>
</evidence>
<dbReference type="SUPFAM" id="SSF56112">
    <property type="entry name" value="Protein kinase-like (PK-like)"/>
    <property type="match status" value="1"/>
</dbReference>
<keyword evidence="16 23" id="KW-1133">Transmembrane helix</keyword>
<keyword evidence="11 24" id="KW-0732">Signal</keyword>
<comment type="similarity">
    <text evidence="3">Belongs to the RLP family.</text>
</comment>
<protein>
    <recommendedName>
        <fullName evidence="4">non-specific serine/threonine protein kinase</fullName>
        <ecNumber evidence="4">2.7.11.1</ecNumber>
    </recommendedName>
</protein>
<dbReference type="EC" id="2.7.11.1" evidence="4"/>
<dbReference type="GO" id="GO:0005886">
    <property type="term" value="C:plasma membrane"/>
    <property type="evidence" value="ECO:0007669"/>
    <property type="project" value="UniProtKB-SubCell"/>
</dbReference>
<evidence type="ECO:0000256" key="7">
    <source>
        <dbReference type="ARBA" id="ARBA00022553"/>
    </source>
</evidence>
<dbReference type="InterPro" id="IPR001245">
    <property type="entry name" value="Ser-Thr/Tyr_kinase_cat_dom"/>
</dbReference>
<dbReference type="Gene3D" id="3.80.10.10">
    <property type="entry name" value="Ribonuclease Inhibitor"/>
    <property type="match status" value="4"/>
</dbReference>
<evidence type="ECO:0000256" key="8">
    <source>
        <dbReference type="ARBA" id="ARBA00022614"/>
    </source>
</evidence>
<keyword evidence="5" id="KW-1003">Cell membrane</keyword>
<keyword evidence="27" id="KW-1185">Reference proteome</keyword>
<evidence type="ECO:0000256" key="16">
    <source>
        <dbReference type="ARBA" id="ARBA00022989"/>
    </source>
</evidence>
<dbReference type="GO" id="GO:0005524">
    <property type="term" value="F:ATP binding"/>
    <property type="evidence" value="ECO:0007669"/>
    <property type="project" value="UniProtKB-UniRule"/>
</dbReference>
<dbReference type="SMART" id="SM00220">
    <property type="entry name" value="S_TKc"/>
    <property type="match status" value="1"/>
</dbReference>
<dbReference type="InterPro" id="IPR051716">
    <property type="entry name" value="Plant_RL_S/T_kinase"/>
</dbReference>
<dbReference type="PROSITE" id="PS00107">
    <property type="entry name" value="PROTEIN_KINASE_ATP"/>
    <property type="match status" value="1"/>
</dbReference>
<dbReference type="InterPro" id="IPR000719">
    <property type="entry name" value="Prot_kinase_dom"/>
</dbReference>